<feature type="transmembrane region" description="Helical" evidence="1">
    <location>
        <begin position="254"/>
        <end position="285"/>
    </location>
</feature>
<proteinExistence type="predicted"/>
<keyword evidence="1" id="KW-1133">Transmembrane helix</keyword>
<feature type="transmembrane region" description="Helical" evidence="1">
    <location>
        <begin position="174"/>
        <end position="199"/>
    </location>
</feature>
<protein>
    <submittedName>
        <fullName evidence="2">Uncharacterized protein</fullName>
    </submittedName>
</protein>
<dbReference type="RefSeq" id="WP_345383768.1">
    <property type="nucleotide sequence ID" value="NZ_BAABIC010000025.1"/>
</dbReference>
<gene>
    <name evidence="2" type="ORF">GCM10023215_56030</name>
</gene>
<sequence length="293" mass="31034">MVARVVTVRGDSTGVWRVEDPSSSASRPVFLTHSAAVEYARARLARTGGSLVVVNSLGQTTTHFVAQPTWNETLQASYSDDTEKRLSELGNLSDQILGREKTESGLGELGGANPRDYLPPMIKNQAGVQQAGQAVGWGTLGLAVVGFVLGTGATSTVTSAVSTAIRSTPSIDDYVTFFQAFMATLPWSVSFAIGVWMLLTGNFTNKGWGPVIAWVLGSVACTWIVTSIGAATGPTLQMMLEYMNEAGSSPLHKALGLLGAYLAFYTLIPFLGGAITGASVGWWFVKRTHPDPV</sequence>
<evidence type="ECO:0000313" key="3">
    <source>
        <dbReference type="Proteomes" id="UP001500325"/>
    </source>
</evidence>
<name>A0ABP8XJX9_9PSEU</name>
<evidence type="ECO:0000313" key="2">
    <source>
        <dbReference type="EMBL" id="GAA4707767.1"/>
    </source>
</evidence>
<keyword evidence="1" id="KW-0812">Transmembrane</keyword>
<dbReference type="Proteomes" id="UP001500325">
    <property type="component" value="Unassembled WGS sequence"/>
</dbReference>
<evidence type="ECO:0000256" key="1">
    <source>
        <dbReference type="SAM" id="Phobius"/>
    </source>
</evidence>
<comment type="caution">
    <text evidence="2">The sequence shown here is derived from an EMBL/GenBank/DDBJ whole genome shotgun (WGS) entry which is preliminary data.</text>
</comment>
<organism evidence="2 3">
    <name type="scientific">Pseudonocardia yuanmonensis</name>
    <dbReference type="NCBI Taxonomy" id="1095914"/>
    <lineage>
        <taxon>Bacteria</taxon>
        <taxon>Bacillati</taxon>
        <taxon>Actinomycetota</taxon>
        <taxon>Actinomycetes</taxon>
        <taxon>Pseudonocardiales</taxon>
        <taxon>Pseudonocardiaceae</taxon>
        <taxon>Pseudonocardia</taxon>
    </lineage>
</organism>
<reference evidence="3" key="1">
    <citation type="journal article" date="2019" name="Int. J. Syst. Evol. Microbiol.">
        <title>The Global Catalogue of Microorganisms (GCM) 10K type strain sequencing project: providing services to taxonomists for standard genome sequencing and annotation.</title>
        <authorList>
            <consortium name="The Broad Institute Genomics Platform"/>
            <consortium name="The Broad Institute Genome Sequencing Center for Infectious Disease"/>
            <person name="Wu L."/>
            <person name="Ma J."/>
        </authorList>
    </citation>
    <scope>NUCLEOTIDE SEQUENCE [LARGE SCALE GENOMIC DNA]</scope>
    <source>
        <strain evidence="3">JCM 18055</strain>
    </source>
</reference>
<dbReference type="EMBL" id="BAABIC010000025">
    <property type="protein sequence ID" value="GAA4707767.1"/>
    <property type="molecule type" value="Genomic_DNA"/>
</dbReference>
<accession>A0ABP8XJX9</accession>
<feature type="transmembrane region" description="Helical" evidence="1">
    <location>
        <begin position="211"/>
        <end position="233"/>
    </location>
</feature>
<keyword evidence="1" id="KW-0472">Membrane</keyword>
<keyword evidence="3" id="KW-1185">Reference proteome</keyword>